<gene>
    <name evidence="4" type="ORF">JNB85_28690</name>
</gene>
<feature type="domain" description="Gfo/Idh/MocA-like oxidoreductase N-terminal" evidence="2">
    <location>
        <begin position="18"/>
        <end position="134"/>
    </location>
</feature>
<dbReference type="InterPro" id="IPR055170">
    <property type="entry name" value="GFO_IDH_MocA-like_dom"/>
</dbReference>
<evidence type="ECO:0000313" key="5">
    <source>
        <dbReference type="Proteomes" id="UP000717752"/>
    </source>
</evidence>
<accession>A0ABS7H4F5</accession>
<proteinExistence type="predicted"/>
<evidence type="ECO:0000256" key="1">
    <source>
        <dbReference type="ARBA" id="ARBA00023002"/>
    </source>
</evidence>
<dbReference type="EMBL" id="JAEUAK010000016">
    <property type="protein sequence ID" value="MBW9056395.1"/>
    <property type="molecule type" value="Genomic_DNA"/>
</dbReference>
<dbReference type="Pfam" id="PF01408">
    <property type="entry name" value="GFO_IDH_MocA"/>
    <property type="match status" value="1"/>
</dbReference>
<keyword evidence="1" id="KW-0560">Oxidoreductase</keyword>
<evidence type="ECO:0000313" key="4">
    <source>
        <dbReference type="EMBL" id="MBW9056395.1"/>
    </source>
</evidence>
<dbReference type="RefSeq" id="WP_220337794.1">
    <property type="nucleotide sequence ID" value="NZ_JAEUAK010000016.1"/>
</dbReference>
<dbReference type="InterPro" id="IPR050463">
    <property type="entry name" value="Gfo/Idh/MocA_oxidrdct_glycsds"/>
</dbReference>
<keyword evidence="5" id="KW-1185">Reference proteome</keyword>
<dbReference type="Gene3D" id="3.40.50.720">
    <property type="entry name" value="NAD(P)-binding Rossmann-like Domain"/>
    <property type="match status" value="1"/>
</dbReference>
<protein>
    <submittedName>
        <fullName evidence="4">Gfo/Idh/MocA family oxidoreductase</fullName>
    </submittedName>
</protein>
<feature type="domain" description="GFO/IDH/MocA-like oxidoreductase" evidence="3">
    <location>
        <begin position="143"/>
        <end position="269"/>
    </location>
</feature>
<evidence type="ECO:0000259" key="2">
    <source>
        <dbReference type="Pfam" id="PF01408"/>
    </source>
</evidence>
<dbReference type="InterPro" id="IPR036291">
    <property type="entry name" value="NAD(P)-bd_dom_sf"/>
</dbReference>
<dbReference type="Pfam" id="PF22725">
    <property type="entry name" value="GFO_IDH_MocA_C3"/>
    <property type="match status" value="1"/>
</dbReference>
<dbReference type="SUPFAM" id="SSF55347">
    <property type="entry name" value="Glyceraldehyde-3-phosphate dehydrogenase-like, C-terminal domain"/>
    <property type="match status" value="1"/>
</dbReference>
<dbReference type="InterPro" id="IPR000683">
    <property type="entry name" value="Gfo/Idh/MocA-like_OxRdtase_N"/>
</dbReference>
<dbReference type="PANTHER" id="PTHR43818">
    <property type="entry name" value="BCDNA.GH03377"/>
    <property type="match status" value="1"/>
</dbReference>
<dbReference type="PANTHER" id="PTHR43818:SF11">
    <property type="entry name" value="BCDNA.GH03377"/>
    <property type="match status" value="1"/>
</dbReference>
<dbReference type="Proteomes" id="UP000717752">
    <property type="component" value="Unassembled WGS sequence"/>
</dbReference>
<evidence type="ECO:0000259" key="3">
    <source>
        <dbReference type="Pfam" id="PF22725"/>
    </source>
</evidence>
<dbReference type="SUPFAM" id="SSF51735">
    <property type="entry name" value="NAD(P)-binding Rossmann-fold domains"/>
    <property type="match status" value="1"/>
</dbReference>
<reference evidence="4 5" key="1">
    <citation type="journal article" date="2021" name="MBio">
        <title>Poor Competitiveness of Bradyrhizobium in Pigeon Pea Root Colonization in Indian Soils.</title>
        <authorList>
            <person name="Chalasani D."/>
            <person name="Basu A."/>
            <person name="Pullabhotla S.V.S.R.N."/>
            <person name="Jorrin B."/>
            <person name="Neal A.L."/>
            <person name="Poole P.S."/>
            <person name="Podile A.R."/>
            <person name="Tkacz A."/>
        </authorList>
    </citation>
    <scope>NUCLEOTIDE SEQUENCE [LARGE SCALE GENOMIC DNA]</scope>
    <source>
        <strain evidence="4 5">HU56</strain>
    </source>
</reference>
<comment type="caution">
    <text evidence="4">The sequence shown here is derived from an EMBL/GenBank/DDBJ whole genome shotgun (WGS) entry which is preliminary data.</text>
</comment>
<sequence length="345" mass="37085">MNTMMDRRFIQTSVKPVRLGFLGVGWIGRNRMEAILRSNLAEAVAIADPSEERACEALELAPDAKIVADLDALLSHPLDGIVIATPSALHAEQSIRALQTGVAVFCQKPLGRSAAEAAAVVTAARSANRLLGVDLSYRHTEGMQRIRDLISHGELGKVFAIDLVFHNAYGPDKSWFYDKSLSGGGCVIDLGVHLIDMALWCLDFPQVAEINSTLMKAGELIDKLEDVEDFAVATLTLADGAVIRLTCSWRLQAGCDAVISADFFGTAGGASFENVNGSFYDFTAQRLRGTAAESLVQPPDDWGGRAAVDWAARLAGGQTYDPACERLVDLAKIIDRIYGSGKFPA</sequence>
<organism evidence="4 5">
    <name type="scientific">Rhizobium mesosinicum</name>
    <dbReference type="NCBI Taxonomy" id="335017"/>
    <lineage>
        <taxon>Bacteria</taxon>
        <taxon>Pseudomonadati</taxon>
        <taxon>Pseudomonadota</taxon>
        <taxon>Alphaproteobacteria</taxon>
        <taxon>Hyphomicrobiales</taxon>
        <taxon>Rhizobiaceae</taxon>
        <taxon>Rhizobium/Agrobacterium group</taxon>
        <taxon>Rhizobium</taxon>
    </lineage>
</organism>
<dbReference type="Gene3D" id="3.30.360.10">
    <property type="entry name" value="Dihydrodipicolinate Reductase, domain 2"/>
    <property type="match status" value="1"/>
</dbReference>
<name>A0ABS7H4F5_9HYPH</name>